<dbReference type="SUPFAM" id="SSF90002">
    <property type="entry name" value="Hypothetical protein YjiA, C-terminal domain"/>
    <property type="match status" value="1"/>
</dbReference>
<keyword evidence="3" id="KW-0143">Chaperone</keyword>
<dbReference type="Pfam" id="PF02492">
    <property type="entry name" value="cobW"/>
    <property type="match status" value="1"/>
</dbReference>
<evidence type="ECO:0000256" key="3">
    <source>
        <dbReference type="ARBA" id="ARBA00023186"/>
    </source>
</evidence>
<organism evidence="7 8">
    <name type="scientific">Desulfofarcimen acetoxidans (strain ATCC 49208 / DSM 771 / KCTC 5769 / VKM B-1644 / 5575)</name>
    <name type="common">Desulfotomaculum acetoxidans</name>
    <dbReference type="NCBI Taxonomy" id="485916"/>
    <lineage>
        <taxon>Bacteria</taxon>
        <taxon>Bacillati</taxon>
        <taxon>Bacillota</taxon>
        <taxon>Clostridia</taxon>
        <taxon>Eubacteriales</taxon>
        <taxon>Peptococcaceae</taxon>
        <taxon>Desulfofarcimen</taxon>
    </lineage>
</organism>
<dbReference type="Proteomes" id="UP000002217">
    <property type="component" value="Chromosome"/>
</dbReference>
<evidence type="ECO:0000259" key="6">
    <source>
        <dbReference type="SMART" id="SM00833"/>
    </source>
</evidence>
<evidence type="ECO:0000256" key="4">
    <source>
        <dbReference type="ARBA" id="ARBA00034320"/>
    </source>
</evidence>
<dbReference type="InterPro" id="IPR036627">
    <property type="entry name" value="CobW-likC_sf"/>
</dbReference>
<dbReference type="AlphaFoldDB" id="C8W437"/>
<feature type="domain" description="CobW C-terminal" evidence="6">
    <location>
        <begin position="241"/>
        <end position="329"/>
    </location>
</feature>
<dbReference type="InterPro" id="IPR003495">
    <property type="entry name" value="CobW/HypB/UreG_nucleotide-bd"/>
</dbReference>
<dbReference type="Pfam" id="PF07683">
    <property type="entry name" value="CobW_C"/>
    <property type="match status" value="1"/>
</dbReference>
<dbReference type="EMBL" id="CP001720">
    <property type="protein sequence ID" value="ACV61291.1"/>
    <property type="molecule type" value="Genomic_DNA"/>
</dbReference>
<evidence type="ECO:0000256" key="5">
    <source>
        <dbReference type="ARBA" id="ARBA00049117"/>
    </source>
</evidence>
<dbReference type="Gene3D" id="3.30.1220.10">
    <property type="entry name" value="CobW-like, C-terminal domain"/>
    <property type="match status" value="1"/>
</dbReference>
<reference evidence="7 8" key="1">
    <citation type="journal article" date="2009" name="Stand. Genomic Sci.">
        <title>Complete genome sequence of Desulfotomaculum acetoxidans type strain (5575).</title>
        <authorList>
            <person name="Spring S."/>
            <person name="Lapidus A."/>
            <person name="Schroder M."/>
            <person name="Gleim D."/>
            <person name="Sims D."/>
            <person name="Meincke L."/>
            <person name="Glavina Del Rio T."/>
            <person name="Tice H."/>
            <person name="Copeland A."/>
            <person name="Cheng J.F."/>
            <person name="Lucas S."/>
            <person name="Chen F."/>
            <person name="Nolan M."/>
            <person name="Bruce D."/>
            <person name="Goodwin L."/>
            <person name="Pitluck S."/>
            <person name="Ivanova N."/>
            <person name="Mavromatis K."/>
            <person name="Mikhailova N."/>
            <person name="Pati A."/>
            <person name="Chen A."/>
            <person name="Palaniappan K."/>
            <person name="Land M."/>
            <person name="Hauser L."/>
            <person name="Chang Y.J."/>
            <person name="Jeffries C.D."/>
            <person name="Chain P."/>
            <person name="Saunders E."/>
            <person name="Brettin T."/>
            <person name="Detter J.C."/>
            <person name="Goker M."/>
            <person name="Bristow J."/>
            <person name="Eisen J.A."/>
            <person name="Markowitz V."/>
            <person name="Hugenholtz P."/>
            <person name="Kyrpides N.C."/>
            <person name="Klenk H.P."/>
            <person name="Han C."/>
        </authorList>
    </citation>
    <scope>NUCLEOTIDE SEQUENCE [LARGE SCALE GENOMIC DNA]</scope>
    <source>
        <strain evidence="8">ATCC 49208 / DSM 771 / VKM B-1644</strain>
    </source>
</reference>
<keyword evidence="1" id="KW-0547">Nucleotide-binding</keyword>
<comment type="catalytic activity">
    <reaction evidence="5">
        <text>GTP + H2O = GDP + phosphate + H(+)</text>
        <dbReference type="Rhea" id="RHEA:19669"/>
        <dbReference type="ChEBI" id="CHEBI:15377"/>
        <dbReference type="ChEBI" id="CHEBI:15378"/>
        <dbReference type="ChEBI" id="CHEBI:37565"/>
        <dbReference type="ChEBI" id="CHEBI:43474"/>
        <dbReference type="ChEBI" id="CHEBI:58189"/>
    </reaction>
    <physiologicalReaction direction="left-to-right" evidence="5">
        <dbReference type="Rhea" id="RHEA:19670"/>
    </physiologicalReaction>
</comment>
<keyword evidence="2" id="KW-0378">Hydrolase</keyword>
<gene>
    <name evidence="7" type="ordered locus">Dtox_0338</name>
</gene>
<dbReference type="OrthoDB" id="9808822at2"/>
<dbReference type="PANTHER" id="PTHR13748">
    <property type="entry name" value="COBW-RELATED"/>
    <property type="match status" value="1"/>
</dbReference>
<accession>C8W437</accession>
<evidence type="ECO:0000313" key="8">
    <source>
        <dbReference type="Proteomes" id="UP000002217"/>
    </source>
</evidence>
<evidence type="ECO:0000256" key="2">
    <source>
        <dbReference type="ARBA" id="ARBA00022801"/>
    </source>
</evidence>
<evidence type="ECO:0000256" key="1">
    <source>
        <dbReference type="ARBA" id="ARBA00022741"/>
    </source>
</evidence>
<dbReference type="RefSeq" id="WP_015756012.1">
    <property type="nucleotide sequence ID" value="NC_013216.1"/>
</dbReference>
<dbReference type="KEGG" id="dae:Dtox_0338"/>
<dbReference type="Gene3D" id="3.40.50.300">
    <property type="entry name" value="P-loop containing nucleotide triphosphate hydrolases"/>
    <property type="match status" value="1"/>
</dbReference>
<dbReference type="SUPFAM" id="SSF52540">
    <property type="entry name" value="P-loop containing nucleoside triphosphate hydrolases"/>
    <property type="match status" value="1"/>
</dbReference>
<dbReference type="GO" id="GO:0000166">
    <property type="term" value="F:nucleotide binding"/>
    <property type="evidence" value="ECO:0007669"/>
    <property type="project" value="UniProtKB-KW"/>
</dbReference>
<dbReference type="InterPro" id="IPR027417">
    <property type="entry name" value="P-loop_NTPase"/>
</dbReference>
<proteinExistence type="inferred from homology"/>
<dbReference type="SMART" id="SM00833">
    <property type="entry name" value="CobW_C"/>
    <property type="match status" value="1"/>
</dbReference>
<keyword evidence="8" id="KW-1185">Reference proteome</keyword>
<dbReference type="InterPro" id="IPR011629">
    <property type="entry name" value="CobW-like_C"/>
</dbReference>
<sequence>MGKKIPVTIISGFLGAGKTTLIQKLLEECFQGERIFLLENEFGRVGIDGSLLSQYKVEMREIYSGCICCSLKGDFTNALIDALDKVKPQRILIEPTGVGKLSEIISVLEQSIFQDKLAIDQIITVVDAQKSLSFLKNFGEFFKDQVRRAKTLILSKTQKVAWQEVQTLIQELRILNSEALCVTTPWNQLTGTQILSKGTSLEKYLNLVNSPVSAKPTFRIKFGTQHRSGHSGVAHTTKEAFQSWSWESPKVFKEAALEKLLSRLEKETSFGTVIRAKGFVPGLNGWLHFEYVSGDWNISTGSPQSIGRAVVIGQGLQEERLKHLFGGAVYEGC</sequence>
<dbReference type="HOGENOM" id="CLU_017452_1_3_9"/>
<evidence type="ECO:0000313" key="7">
    <source>
        <dbReference type="EMBL" id="ACV61291.1"/>
    </source>
</evidence>
<dbReference type="GO" id="GO:0016787">
    <property type="term" value="F:hydrolase activity"/>
    <property type="evidence" value="ECO:0007669"/>
    <property type="project" value="UniProtKB-KW"/>
</dbReference>
<name>C8W437_DESAS</name>
<dbReference type="PANTHER" id="PTHR13748:SF62">
    <property type="entry name" value="COBW DOMAIN-CONTAINING PROTEIN"/>
    <property type="match status" value="1"/>
</dbReference>
<comment type="similarity">
    <text evidence="4">Belongs to the SIMIBI class G3E GTPase family. ZNG1 subfamily.</text>
</comment>
<dbReference type="InterPro" id="IPR051316">
    <property type="entry name" value="Zinc-reg_GTPase_activator"/>
</dbReference>
<dbReference type="GO" id="GO:0005737">
    <property type="term" value="C:cytoplasm"/>
    <property type="evidence" value="ECO:0007669"/>
    <property type="project" value="TreeGrafter"/>
</dbReference>
<dbReference type="eggNOG" id="COG0523">
    <property type="taxonomic scope" value="Bacteria"/>
</dbReference>
<dbReference type="STRING" id="485916.Dtox_0338"/>
<protein>
    <submittedName>
        <fullName evidence="7">Cobalamin synthesis protein P47K</fullName>
    </submittedName>
</protein>
<dbReference type="CDD" id="cd03112">
    <property type="entry name" value="CobW-like"/>
    <property type="match status" value="1"/>
</dbReference>